<reference evidence="2" key="1">
    <citation type="submission" date="2015-04" db="UniProtKB">
        <authorList>
            <consortium name="EnsemblPlants"/>
        </authorList>
    </citation>
    <scope>IDENTIFICATION</scope>
    <source>
        <strain evidence="2">SL10</strain>
    </source>
</reference>
<dbReference type="Gramene" id="ONIVA01G03210.1">
    <property type="protein sequence ID" value="ONIVA01G03210.1"/>
    <property type="gene ID" value="ONIVA01G03210"/>
</dbReference>
<feature type="region of interest" description="Disordered" evidence="1">
    <location>
        <begin position="27"/>
        <end position="47"/>
    </location>
</feature>
<proteinExistence type="predicted"/>
<dbReference type="Proteomes" id="UP000006591">
    <property type="component" value="Chromosome 1"/>
</dbReference>
<sequence length="133" mass="13657">MKRPQIALPEGVVIVAPVDLILHAETGGGAKLSRGRAPPKLGGDGAPTAAADTALACLSRLAPLTPAPWSSAGLPPSPPNFGGACPPAQLRTAARLSPVAYPLKKRKEKKREEIGDDVDSMTCGGRCGWGMIL</sequence>
<evidence type="ECO:0000313" key="2">
    <source>
        <dbReference type="EnsemblPlants" id="ONIVA01G03210.1"/>
    </source>
</evidence>
<keyword evidence="3" id="KW-1185">Reference proteome</keyword>
<evidence type="ECO:0000256" key="1">
    <source>
        <dbReference type="SAM" id="MobiDB-lite"/>
    </source>
</evidence>
<evidence type="ECO:0000313" key="3">
    <source>
        <dbReference type="Proteomes" id="UP000006591"/>
    </source>
</evidence>
<name>A0A0E0FG45_ORYNI</name>
<dbReference type="EnsemblPlants" id="ONIVA01G03210.1">
    <property type="protein sequence ID" value="ONIVA01G03210.1"/>
    <property type="gene ID" value="ONIVA01G03210"/>
</dbReference>
<reference evidence="2" key="2">
    <citation type="submission" date="2018-04" db="EMBL/GenBank/DDBJ databases">
        <title>OnivRS2 (Oryza nivara Reference Sequence Version 2).</title>
        <authorList>
            <person name="Zhang J."/>
            <person name="Kudrna D."/>
            <person name="Lee S."/>
            <person name="Talag J."/>
            <person name="Rajasekar S."/>
            <person name="Welchert J."/>
            <person name="Hsing Y.-I."/>
            <person name="Wing R.A."/>
        </authorList>
    </citation>
    <scope>NUCLEOTIDE SEQUENCE [LARGE SCALE GENOMIC DNA]</scope>
</reference>
<dbReference type="HOGENOM" id="CLU_1910014_0_0_1"/>
<dbReference type="AlphaFoldDB" id="A0A0E0FG45"/>
<accession>A0A0E0FG45</accession>
<protein>
    <submittedName>
        <fullName evidence="2">Uncharacterized protein</fullName>
    </submittedName>
</protein>
<organism evidence="2">
    <name type="scientific">Oryza nivara</name>
    <name type="common">Indian wild rice</name>
    <name type="synonym">Oryza sativa f. spontanea</name>
    <dbReference type="NCBI Taxonomy" id="4536"/>
    <lineage>
        <taxon>Eukaryota</taxon>
        <taxon>Viridiplantae</taxon>
        <taxon>Streptophyta</taxon>
        <taxon>Embryophyta</taxon>
        <taxon>Tracheophyta</taxon>
        <taxon>Spermatophyta</taxon>
        <taxon>Magnoliopsida</taxon>
        <taxon>Liliopsida</taxon>
        <taxon>Poales</taxon>
        <taxon>Poaceae</taxon>
        <taxon>BOP clade</taxon>
        <taxon>Oryzoideae</taxon>
        <taxon>Oryzeae</taxon>
        <taxon>Oryzinae</taxon>
        <taxon>Oryza</taxon>
    </lineage>
</organism>